<evidence type="ECO:0000313" key="2">
    <source>
        <dbReference type="EMBL" id="CAB4644373.1"/>
    </source>
</evidence>
<reference evidence="2" key="1">
    <citation type="submission" date="2020-05" db="EMBL/GenBank/DDBJ databases">
        <authorList>
            <person name="Chiriac C."/>
            <person name="Salcher M."/>
            <person name="Ghai R."/>
            <person name="Kavagutti S V."/>
        </authorList>
    </citation>
    <scope>NUCLEOTIDE SEQUENCE</scope>
</reference>
<dbReference type="EMBL" id="CAEZWH010000010">
    <property type="protein sequence ID" value="CAB4644373.1"/>
    <property type="molecule type" value="Genomic_DNA"/>
</dbReference>
<accession>A0A6J6K7M9</accession>
<proteinExistence type="predicted"/>
<protein>
    <submittedName>
        <fullName evidence="2">Unannotated protein</fullName>
    </submittedName>
</protein>
<feature type="compositionally biased region" description="Polar residues" evidence="1">
    <location>
        <begin position="58"/>
        <end position="67"/>
    </location>
</feature>
<sequence>MPAPGSNGSGLANTATIARTKIKVGMDSVTLKYMVMTESIQPRRYAAMIPKAPPISDAASTETNEITSDILVP</sequence>
<evidence type="ECO:0000256" key="1">
    <source>
        <dbReference type="SAM" id="MobiDB-lite"/>
    </source>
</evidence>
<feature type="region of interest" description="Disordered" evidence="1">
    <location>
        <begin position="54"/>
        <end position="73"/>
    </location>
</feature>
<dbReference type="AlphaFoldDB" id="A0A6J6K7M9"/>
<gene>
    <name evidence="2" type="ORF">UFOPK2195_00119</name>
</gene>
<name>A0A6J6K7M9_9ZZZZ</name>
<organism evidence="2">
    <name type="scientific">freshwater metagenome</name>
    <dbReference type="NCBI Taxonomy" id="449393"/>
    <lineage>
        <taxon>unclassified sequences</taxon>
        <taxon>metagenomes</taxon>
        <taxon>ecological metagenomes</taxon>
    </lineage>
</organism>